<evidence type="ECO:0000313" key="2">
    <source>
        <dbReference type="Proteomes" id="UP000004754"/>
    </source>
</evidence>
<name>E6MDV4_9FIRM</name>
<comment type="caution">
    <text evidence="1">The sequence shown here is derived from an EMBL/GenBank/DDBJ whole genome shotgun (WGS) entry which is preliminary data.</text>
</comment>
<dbReference type="STRING" id="887929.HMP0721_0187"/>
<keyword evidence="2" id="KW-1185">Reference proteome</keyword>
<dbReference type="EMBL" id="AEQN01000005">
    <property type="protein sequence ID" value="EFV02713.1"/>
    <property type="molecule type" value="Genomic_DNA"/>
</dbReference>
<gene>
    <name evidence="1" type="ORF">HMP0721_0187</name>
</gene>
<protein>
    <submittedName>
        <fullName evidence="1">Uncharacterized protein</fullName>
    </submittedName>
</protein>
<accession>E6MDV4</accession>
<organism evidence="1 2">
    <name type="scientific">Pseudoramibacter alactolyticus ATCC 23263</name>
    <dbReference type="NCBI Taxonomy" id="887929"/>
    <lineage>
        <taxon>Bacteria</taxon>
        <taxon>Bacillati</taxon>
        <taxon>Bacillota</taxon>
        <taxon>Clostridia</taxon>
        <taxon>Eubacteriales</taxon>
        <taxon>Eubacteriaceae</taxon>
        <taxon>Pseudoramibacter</taxon>
    </lineage>
</organism>
<dbReference type="Proteomes" id="UP000004754">
    <property type="component" value="Unassembled WGS sequence"/>
</dbReference>
<reference evidence="1 2" key="1">
    <citation type="submission" date="2010-12" db="EMBL/GenBank/DDBJ databases">
        <authorList>
            <person name="Muzny D."/>
            <person name="Qin X."/>
            <person name="Deng J."/>
            <person name="Jiang H."/>
            <person name="Liu Y."/>
            <person name="Qu J."/>
            <person name="Song X.-Z."/>
            <person name="Zhang L."/>
            <person name="Thornton R."/>
            <person name="Coyle M."/>
            <person name="Francisco L."/>
            <person name="Jackson L."/>
            <person name="Javaid M."/>
            <person name="Korchina V."/>
            <person name="Kovar C."/>
            <person name="Mata R."/>
            <person name="Mathew T."/>
            <person name="Ngo R."/>
            <person name="Nguyen L."/>
            <person name="Nguyen N."/>
            <person name="Okwuonu G."/>
            <person name="Ongeri F."/>
            <person name="Pham C."/>
            <person name="Simmons D."/>
            <person name="Wilczek-Boney K."/>
            <person name="Hale W."/>
            <person name="Jakkamsetti A."/>
            <person name="Pham P."/>
            <person name="Ruth R."/>
            <person name="San Lucas F."/>
            <person name="Warren J."/>
            <person name="Zhang J."/>
            <person name="Zhao Z."/>
            <person name="Zhou C."/>
            <person name="Zhu D."/>
            <person name="Lee S."/>
            <person name="Bess C."/>
            <person name="Blankenburg K."/>
            <person name="Forbes L."/>
            <person name="Fu Q."/>
            <person name="Gubbala S."/>
            <person name="Hirani K."/>
            <person name="Jayaseelan J.C."/>
            <person name="Lara F."/>
            <person name="Munidasa M."/>
            <person name="Palculict T."/>
            <person name="Patil S."/>
            <person name="Pu L.-L."/>
            <person name="Saada N."/>
            <person name="Tang L."/>
            <person name="Weissenberger G."/>
            <person name="Zhu Y."/>
            <person name="Hemphill L."/>
            <person name="Shang Y."/>
            <person name="Youmans B."/>
            <person name="Ayvaz T."/>
            <person name="Ross M."/>
            <person name="Santibanez J."/>
            <person name="Aqrawi P."/>
            <person name="Gross S."/>
            <person name="Joshi V."/>
            <person name="Fowler G."/>
            <person name="Nazareth L."/>
            <person name="Reid J."/>
            <person name="Worley K."/>
            <person name="Petrosino J."/>
            <person name="Highlander S."/>
            <person name="Gibbs R."/>
        </authorList>
    </citation>
    <scope>NUCLEOTIDE SEQUENCE [LARGE SCALE GENOMIC DNA]</scope>
    <source>
        <strain evidence="1 2">ATCC 23263</strain>
    </source>
</reference>
<dbReference type="AlphaFoldDB" id="E6MDV4"/>
<proteinExistence type="predicted"/>
<dbReference type="HOGENOM" id="CLU_2701947_0_0_9"/>
<evidence type="ECO:0000313" key="1">
    <source>
        <dbReference type="EMBL" id="EFV02713.1"/>
    </source>
</evidence>
<sequence length="73" mass="8422">MCVFRKFEEKLTRGRIAKTAPKQPHPAADFRGAWQNGSIRRRRVIVSDKKISFSAEGDKLFQSAVTMKMRLKI</sequence>